<accession>X0ZPV9</accession>
<dbReference type="EMBL" id="BART01006904">
    <property type="protein sequence ID" value="GAG71419.1"/>
    <property type="molecule type" value="Genomic_DNA"/>
</dbReference>
<dbReference type="InterPro" id="IPR023753">
    <property type="entry name" value="FAD/NAD-binding_dom"/>
</dbReference>
<feature type="domain" description="FAD/NAD(P)-binding" evidence="1">
    <location>
        <begin position="41"/>
        <end position="124"/>
    </location>
</feature>
<dbReference type="PANTHER" id="PTHR42783">
    <property type="entry name" value="GLUTAMATE SYNTHASE [NADPH] SMALL CHAIN"/>
    <property type="match status" value="1"/>
</dbReference>
<dbReference type="AlphaFoldDB" id="X0ZPV9"/>
<feature type="non-terminal residue" evidence="2">
    <location>
        <position position="211"/>
    </location>
</feature>
<dbReference type="PANTHER" id="PTHR42783:SF3">
    <property type="entry name" value="GLUTAMATE SYNTHASE [NADPH] SMALL CHAIN-RELATED"/>
    <property type="match status" value="1"/>
</dbReference>
<gene>
    <name evidence="2" type="ORF">S01H4_15756</name>
</gene>
<proteinExistence type="predicted"/>
<organism evidence="2">
    <name type="scientific">marine sediment metagenome</name>
    <dbReference type="NCBI Taxonomy" id="412755"/>
    <lineage>
        <taxon>unclassified sequences</taxon>
        <taxon>metagenomes</taxon>
        <taxon>ecological metagenomes</taxon>
    </lineage>
</organism>
<dbReference type="SUPFAM" id="SSF51971">
    <property type="entry name" value="Nucleotide-binding domain"/>
    <property type="match status" value="1"/>
</dbReference>
<evidence type="ECO:0000259" key="1">
    <source>
        <dbReference type="Pfam" id="PF07992"/>
    </source>
</evidence>
<dbReference type="GO" id="GO:0016491">
    <property type="term" value="F:oxidoreductase activity"/>
    <property type="evidence" value="ECO:0007669"/>
    <property type="project" value="InterPro"/>
</dbReference>
<dbReference type="InterPro" id="IPR036188">
    <property type="entry name" value="FAD/NAD-bd_sf"/>
</dbReference>
<comment type="caution">
    <text evidence="2">The sequence shown here is derived from an EMBL/GenBank/DDBJ whole genome shotgun (WGS) entry which is preliminary data.</text>
</comment>
<protein>
    <recommendedName>
        <fullName evidence="1">FAD/NAD(P)-binding domain-containing protein</fullName>
    </recommendedName>
</protein>
<evidence type="ECO:0000313" key="2">
    <source>
        <dbReference type="EMBL" id="GAG71419.1"/>
    </source>
</evidence>
<dbReference type="Gene3D" id="3.50.50.60">
    <property type="entry name" value="FAD/NAD(P)-binding domain"/>
    <property type="match status" value="3"/>
</dbReference>
<reference evidence="2" key="1">
    <citation type="journal article" date="2014" name="Front. Microbiol.">
        <title>High frequency of phylogenetically diverse reductive dehalogenase-homologous genes in deep subseafloor sedimentary metagenomes.</title>
        <authorList>
            <person name="Kawai M."/>
            <person name="Futagami T."/>
            <person name="Toyoda A."/>
            <person name="Takaki Y."/>
            <person name="Nishi S."/>
            <person name="Hori S."/>
            <person name="Arai W."/>
            <person name="Tsubouchi T."/>
            <person name="Morono Y."/>
            <person name="Uchiyama I."/>
            <person name="Ito T."/>
            <person name="Fujiyama A."/>
            <person name="Inagaki F."/>
            <person name="Takami H."/>
        </authorList>
    </citation>
    <scope>NUCLEOTIDE SEQUENCE</scope>
    <source>
        <strain evidence="2">Expedition CK06-06</strain>
    </source>
</reference>
<sequence>MYRLDRELLGLEIESIQDLGVAVKLNTMIGDDLPFAELRKDFDAIFIATGLGEGRSLGIPGADLDGVLKAVDFLLNVNMGYKVELGKQVVVIGGGNVAVDVARMAVRQQQASGTPLTEIDRRLLETATGTGLEPDQDESLHAAIDAARTALRLGVADVHMIALESWDELPATELEIRESLEEGIAIHAGYGPQQIMGVEGHVVGLMTQDVT</sequence>
<dbReference type="Pfam" id="PF07992">
    <property type="entry name" value="Pyr_redox_2"/>
    <property type="match status" value="1"/>
</dbReference>
<name>X0ZPV9_9ZZZZ</name>